<comment type="similarity">
    <text evidence="1">Belongs to the GMC oxidoreductase family.</text>
</comment>
<dbReference type="InterPro" id="IPR036188">
    <property type="entry name" value="FAD/NAD-bd_sf"/>
</dbReference>
<reference evidence="6" key="2">
    <citation type="submission" date="2023-05" db="EMBL/GenBank/DDBJ databases">
        <authorList>
            <consortium name="Lawrence Berkeley National Laboratory"/>
            <person name="Steindorff A."/>
            <person name="Hensen N."/>
            <person name="Bonometti L."/>
            <person name="Westerberg I."/>
            <person name="Brannstrom I.O."/>
            <person name="Guillou S."/>
            <person name="Cros-Aarteil S."/>
            <person name="Calhoun S."/>
            <person name="Haridas S."/>
            <person name="Kuo A."/>
            <person name="Mondo S."/>
            <person name="Pangilinan J."/>
            <person name="Riley R."/>
            <person name="Labutti K."/>
            <person name="Andreopoulos B."/>
            <person name="Lipzen A."/>
            <person name="Chen C."/>
            <person name="Yanf M."/>
            <person name="Daum C."/>
            <person name="Ng V."/>
            <person name="Clum A."/>
            <person name="Ohm R."/>
            <person name="Martin F."/>
            <person name="Silar P."/>
            <person name="Natvig D."/>
            <person name="Lalanne C."/>
            <person name="Gautier V."/>
            <person name="Ament-Velasquez S.L."/>
            <person name="Kruys A."/>
            <person name="Hutchinson M.I."/>
            <person name="Powell A.J."/>
            <person name="Barry K."/>
            <person name="Miller A.N."/>
            <person name="Grigoriev I.V."/>
            <person name="Debuchy R."/>
            <person name="Gladieux P."/>
            <person name="Thoren M.H."/>
            <person name="Johannesson H."/>
        </authorList>
    </citation>
    <scope>NUCLEOTIDE SEQUENCE</scope>
    <source>
        <strain evidence="6">CBS 538.74</strain>
    </source>
</reference>
<comment type="caution">
    <text evidence="6">The sequence shown here is derived from an EMBL/GenBank/DDBJ whole genome shotgun (WGS) entry which is preliminary data.</text>
</comment>
<dbReference type="SUPFAM" id="SSF51905">
    <property type="entry name" value="FAD/NAD(P)-binding domain"/>
    <property type="match status" value="1"/>
</dbReference>
<dbReference type="Proteomes" id="UP001302745">
    <property type="component" value="Unassembled WGS sequence"/>
</dbReference>
<organism evidence="6 7">
    <name type="scientific">Chaetomidium leptoderma</name>
    <dbReference type="NCBI Taxonomy" id="669021"/>
    <lineage>
        <taxon>Eukaryota</taxon>
        <taxon>Fungi</taxon>
        <taxon>Dikarya</taxon>
        <taxon>Ascomycota</taxon>
        <taxon>Pezizomycotina</taxon>
        <taxon>Sordariomycetes</taxon>
        <taxon>Sordariomycetidae</taxon>
        <taxon>Sordariales</taxon>
        <taxon>Chaetomiaceae</taxon>
        <taxon>Chaetomidium</taxon>
    </lineage>
</organism>
<accession>A0AAN6VPI7</accession>
<evidence type="ECO:0000313" key="7">
    <source>
        <dbReference type="Proteomes" id="UP001302745"/>
    </source>
</evidence>
<keyword evidence="7" id="KW-1185">Reference proteome</keyword>
<dbReference type="Gene3D" id="3.50.50.60">
    <property type="entry name" value="FAD/NAD(P)-binding domain"/>
    <property type="match status" value="1"/>
</dbReference>
<reference evidence="6" key="1">
    <citation type="journal article" date="2023" name="Mol. Phylogenet. Evol.">
        <title>Genome-scale phylogeny and comparative genomics of the fungal order Sordariales.</title>
        <authorList>
            <person name="Hensen N."/>
            <person name="Bonometti L."/>
            <person name="Westerberg I."/>
            <person name="Brannstrom I.O."/>
            <person name="Guillou S."/>
            <person name="Cros-Aarteil S."/>
            <person name="Calhoun S."/>
            <person name="Haridas S."/>
            <person name="Kuo A."/>
            <person name="Mondo S."/>
            <person name="Pangilinan J."/>
            <person name="Riley R."/>
            <person name="LaButti K."/>
            <person name="Andreopoulos B."/>
            <person name="Lipzen A."/>
            <person name="Chen C."/>
            <person name="Yan M."/>
            <person name="Daum C."/>
            <person name="Ng V."/>
            <person name="Clum A."/>
            <person name="Steindorff A."/>
            <person name="Ohm R.A."/>
            <person name="Martin F."/>
            <person name="Silar P."/>
            <person name="Natvig D.O."/>
            <person name="Lalanne C."/>
            <person name="Gautier V."/>
            <person name="Ament-Velasquez S.L."/>
            <person name="Kruys A."/>
            <person name="Hutchinson M.I."/>
            <person name="Powell A.J."/>
            <person name="Barry K."/>
            <person name="Miller A.N."/>
            <person name="Grigoriev I.V."/>
            <person name="Debuchy R."/>
            <person name="Gladieux P."/>
            <person name="Hiltunen Thoren M."/>
            <person name="Johannesson H."/>
        </authorList>
    </citation>
    <scope>NUCLEOTIDE SEQUENCE</scope>
    <source>
        <strain evidence="6">CBS 538.74</strain>
    </source>
</reference>
<dbReference type="AlphaFoldDB" id="A0AAN6VPI7"/>
<dbReference type="SUPFAM" id="SSF54373">
    <property type="entry name" value="FAD-linked reductases, C-terminal domain"/>
    <property type="match status" value="1"/>
</dbReference>
<feature type="active site" description="Proton donor" evidence="2">
    <location>
        <position position="569"/>
    </location>
</feature>
<proteinExistence type="inferred from homology"/>
<evidence type="ECO:0000256" key="4">
    <source>
        <dbReference type="SAM" id="SignalP"/>
    </source>
</evidence>
<dbReference type="EMBL" id="MU856888">
    <property type="protein sequence ID" value="KAK4155418.1"/>
    <property type="molecule type" value="Genomic_DNA"/>
</dbReference>
<dbReference type="GO" id="GO:0050660">
    <property type="term" value="F:flavin adenine dinucleotide binding"/>
    <property type="evidence" value="ECO:0007669"/>
    <property type="project" value="InterPro"/>
</dbReference>
<dbReference type="Pfam" id="PF05199">
    <property type="entry name" value="GMC_oxred_C"/>
    <property type="match status" value="1"/>
</dbReference>
<evidence type="ECO:0000259" key="5">
    <source>
        <dbReference type="PROSITE" id="PS00624"/>
    </source>
</evidence>
<sequence length="633" mass="67666">MALAIFLASLCFYTLLLPAGGLLILPDDTTELLLPSYDYIVVGGGVSGLVVANRLSEDTDVTVLVLEAGELDSSAGIVTVPGLIGHGFPPAYNWNFTTTPQAFLDNKTRDYGQGHVVGGGSILNGMVTTRGARADYDAWQALGNPGWGWQDMLPYFKKTERFSVDVSPERARTLHINPDPSVHGTDGPLEVTYPNFLYNQSLNFLRGLSELGVPLLADPNAGVAAGAMIAPASMSASNQSRMDSRRAYLDPVLHRPNLHLAVQQTVTRVLIGTNGTANIVAPPFGRLVRAYGVEYTASAESSRQKIFCSKEVILAAGAIISPALLQVSGIGPADLLDELNVTVKVDLPGVGQNFQDHPTVGVFYNYTKPGLSSTRNLTGDTLMRAKEEYFTNRTGPWTTPLITTIAFPHLTHLTATTNSTSSFLNLLTNTTIFTSLTHLPPTTTRHPALVRGYTAQLTLLLSTLLTDPAVGALEIMADSLGTLTVSSSLSSSRARGRRRRLMNIALDPRYCSHPADCALLVRGVGFSRRLVGATEAMGELEPEEEEEGVAWTEEVVEEMVKGRVQTEFHASGTTAMMPVDLGGVVGSRLVVHGTANVRVVDAGVMPLVVGAHIQAAVYAVAEKVCFVVVVVSI</sequence>
<dbReference type="PROSITE" id="PS00624">
    <property type="entry name" value="GMC_OXRED_2"/>
    <property type="match status" value="1"/>
</dbReference>
<dbReference type="InterPro" id="IPR012132">
    <property type="entry name" value="GMC_OxRdtase"/>
</dbReference>
<dbReference type="InterPro" id="IPR000172">
    <property type="entry name" value="GMC_OxRdtase_N"/>
</dbReference>
<keyword evidence="4" id="KW-0732">Signal</keyword>
<feature type="signal peptide" evidence="4">
    <location>
        <begin position="1"/>
        <end position="21"/>
    </location>
</feature>
<dbReference type="InterPro" id="IPR007867">
    <property type="entry name" value="GMC_OxRtase_C"/>
</dbReference>
<feature type="chain" id="PRO_5042864968" evidence="4">
    <location>
        <begin position="22"/>
        <end position="633"/>
    </location>
</feature>
<dbReference type="PANTHER" id="PTHR11552:SF115">
    <property type="entry name" value="DEHYDROGENASE XPTC-RELATED"/>
    <property type="match status" value="1"/>
</dbReference>
<dbReference type="PANTHER" id="PTHR11552">
    <property type="entry name" value="GLUCOSE-METHANOL-CHOLINE GMC OXIDOREDUCTASE"/>
    <property type="match status" value="1"/>
</dbReference>
<feature type="binding site" evidence="3">
    <location>
        <position position="266"/>
    </location>
    <ligand>
        <name>FAD</name>
        <dbReference type="ChEBI" id="CHEBI:57692"/>
    </ligand>
</feature>
<evidence type="ECO:0000256" key="2">
    <source>
        <dbReference type="PIRSR" id="PIRSR000137-1"/>
    </source>
</evidence>
<keyword evidence="3" id="KW-0274">FAD</keyword>
<evidence type="ECO:0000313" key="6">
    <source>
        <dbReference type="EMBL" id="KAK4155418.1"/>
    </source>
</evidence>
<feature type="domain" description="Glucose-methanol-choline oxidoreductase N-terminal" evidence="5">
    <location>
        <begin position="317"/>
        <end position="331"/>
    </location>
</feature>
<evidence type="ECO:0000256" key="3">
    <source>
        <dbReference type="PIRSR" id="PIRSR000137-2"/>
    </source>
</evidence>
<dbReference type="Pfam" id="PF00732">
    <property type="entry name" value="GMC_oxred_N"/>
    <property type="match status" value="1"/>
</dbReference>
<name>A0AAN6VPI7_9PEZI</name>
<comment type="cofactor">
    <cofactor evidence="3">
        <name>FAD</name>
        <dbReference type="ChEBI" id="CHEBI:57692"/>
    </cofactor>
</comment>
<feature type="active site" description="Proton acceptor" evidence="2">
    <location>
        <position position="612"/>
    </location>
</feature>
<feature type="binding site" evidence="3">
    <location>
        <begin position="124"/>
        <end position="127"/>
    </location>
    <ligand>
        <name>FAD</name>
        <dbReference type="ChEBI" id="CHEBI:57692"/>
    </ligand>
</feature>
<dbReference type="PIRSF" id="PIRSF000137">
    <property type="entry name" value="Alcohol_oxidase"/>
    <property type="match status" value="1"/>
</dbReference>
<evidence type="ECO:0000256" key="1">
    <source>
        <dbReference type="ARBA" id="ARBA00010790"/>
    </source>
</evidence>
<gene>
    <name evidence="6" type="ORF">C8A00DRAFT_41968</name>
</gene>
<keyword evidence="3" id="KW-0285">Flavoprotein</keyword>
<dbReference type="GO" id="GO:0016614">
    <property type="term" value="F:oxidoreductase activity, acting on CH-OH group of donors"/>
    <property type="evidence" value="ECO:0007669"/>
    <property type="project" value="InterPro"/>
</dbReference>
<protein>
    <submittedName>
        <fullName evidence="6">GMC oxidoreductase-domain-containing protein</fullName>
    </submittedName>
</protein>
<dbReference type="GO" id="GO:0044550">
    <property type="term" value="P:secondary metabolite biosynthetic process"/>
    <property type="evidence" value="ECO:0007669"/>
    <property type="project" value="TreeGrafter"/>
</dbReference>
<dbReference type="Gene3D" id="3.30.560.10">
    <property type="entry name" value="Glucose Oxidase, domain 3"/>
    <property type="match status" value="1"/>
</dbReference>
<feature type="binding site" evidence="3">
    <location>
        <position position="116"/>
    </location>
    <ligand>
        <name>FAD</name>
        <dbReference type="ChEBI" id="CHEBI:57692"/>
    </ligand>
</feature>